<dbReference type="InterPro" id="IPR029068">
    <property type="entry name" value="Glyas_Bleomycin-R_OHBP_Dase"/>
</dbReference>
<dbReference type="RefSeq" id="WP_377937343.1">
    <property type="nucleotide sequence ID" value="NZ_JBHUMF010000031.1"/>
</dbReference>
<reference evidence="3" key="1">
    <citation type="journal article" date="2019" name="Int. J. Syst. Evol. Microbiol.">
        <title>The Global Catalogue of Microorganisms (GCM) 10K type strain sequencing project: providing services to taxonomists for standard genome sequencing and annotation.</title>
        <authorList>
            <consortium name="The Broad Institute Genomics Platform"/>
            <consortium name="The Broad Institute Genome Sequencing Center for Infectious Disease"/>
            <person name="Wu L."/>
            <person name="Ma J."/>
        </authorList>
    </citation>
    <scope>NUCLEOTIDE SEQUENCE [LARGE SCALE GENOMIC DNA]</scope>
    <source>
        <strain evidence="3">KCTC 3913</strain>
    </source>
</reference>
<dbReference type="Proteomes" id="UP001597506">
    <property type="component" value="Unassembled WGS sequence"/>
</dbReference>
<keyword evidence="3" id="KW-1185">Reference proteome</keyword>
<proteinExistence type="predicted"/>
<protein>
    <submittedName>
        <fullName evidence="2">VOC family protein</fullName>
    </submittedName>
</protein>
<dbReference type="PANTHER" id="PTHR39175:SF1">
    <property type="entry name" value="FAMILY PROTEIN, PUTATIVE (AFU_ORTHOLOGUE AFUA_3G15060)-RELATED"/>
    <property type="match status" value="1"/>
</dbReference>
<accession>A0ABW5RVH7</accession>
<dbReference type="PROSITE" id="PS51819">
    <property type="entry name" value="VOC"/>
    <property type="match status" value="1"/>
</dbReference>
<organism evidence="2 3">
    <name type="scientific">Bacillus seohaeanensis</name>
    <dbReference type="NCBI Taxonomy" id="284580"/>
    <lineage>
        <taxon>Bacteria</taxon>
        <taxon>Bacillati</taxon>
        <taxon>Bacillota</taxon>
        <taxon>Bacilli</taxon>
        <taxon>Bacillales</taxon>
        <taxon>Bacillaceae</taxon>
        <taxon>Bacillus</taxon>
    </lineage>
</organism>
<feature type="domain" description="VOC" evidence="1">
    <location>
        <begin position="7"/>
        <end position="121"/>
    </location>
</feature>
<name>A0ABW5RVH7_9BACI</name>
<dbReference type="PANTHER" id="PTHR39175">
    <property type="entry name" value="FAMILY PROTEIN, PUTATIVE (AFU_ORTHOLOGUE AFUA_3G15060)-RELATED"/>
    <property type="match status" value="1"/>
</dbReference>
<dbReference type="Pfam" id="PF00903">
    <property type="entry name" value="Glyoxalase"/>
    <property type="match status" value="1"/>
</dbReference>
<evidence type="ECO:0000259" key="1">
    <source>
        <dbReference type="PROSITE" id="PS51819"/>
    </source>
</evidence>
<sequence>MVFSFNGIDHFQLAAPKGCEEEARKFFVDILGLKEIPKPESLQSGGGCWFQCGRQEIHVGVQEDFIAAKKAHPALLVTNLGSLKEHLTKNGISFKEDFRLTDRERMFVSDPFGNRIEFLEY</sequence>
<comment type="caution">
    <text evidence="2">The sequence shown here is derived from an EMBL/GenBank/DDBJ whole genome shotgun (WGS) entry which is preliminary data.</text>
</comment>
<dbReference type="SUPFAM" id="SSF54593">
    <property type="entry name" value="Glyoxalase/Bleomycin resistance protein/Dihydroxybiphenyl dioxygenase"/>
    <property type="match status" value="1"/>
</dbReference>
<evidence type="ECO:0000313" key="2">
    <source>
        <dbReference type="EMBL" id="MFD2682708.1"/>
    </source>
</evidence>
<evidence type="ECO:0000313" key="3">
    <source>
        <dbReference type="Proteomes" id="UP001597506"/>
    </source>
</evidence>
<gene>
    <name evidence="2" type="ORF">ACFSUL_18370</name>
</gene>
<dbReference type="Gene3D" id="3.10.180.10">
    <property type="entry name" value="2,3-Dihydroxybiphenyl 1,2-Dioxygenase, domain 1"/>
    <property type="match status" value="1"/>
</dbReference>
<dbReference type="EMBL" id="JBHUMF010000031">
    <property type="protein sequence ID" value="MFD2682708.1"/>
    <property type="molecule type" value="Genomic_DNA"/>
</dbReference>
<dbReference type="InterPro" id="IPR037523">
    <property type="entry name" value="VOC_core"/>
</dbReference>
<dbReference type="InterPro" id="IPR004360">
    <property type="entry name" value="Glyas_Fos-R_dOase_dom"/>
</dbReference>